<evidence type="ECO:0000313" key="9">
    <source>
        <dbReference type="Proteomes" id="UP000777438"/>
    </source>
</evidence>
<keyword evidence="7" id="KW-0732">Signal</keyword>
<keyword evidence="9" id="KW-1185">Reference proteome</keyword>
<feature type="region of interest" description="Disordered" evidence="5">
    <location>
        <begin position="129"/>
        <end position="150"/>
    </location>
</feature>
<evidence type="ECO:0000256" key="4">
    <source>
        <dbReference type="ARBA" id="ARBA00023136"/>
    </source>
</evidence>
<evidence type="ECO:0000256" key="3">
    <source>
        <dbReference type="ARBA" id="ARBA00022989"/>
    </source>
</evidence>
<dbReference type="GO" id="GO:0016020">
    <property type="term" value="C:membrane"/>
    <property type="evidence" value="ECO:0007669"/>
    <property type="project" value="UniProtKB-SubCell"/>
</dbReference>
<sequence>MGRVLYTLAFILVISNLPLNLAQTSRARETDQTPTVAERLVADVSWLSSGDYAGDCNDNGGCALATECSDGTIYYDNDSSTPCGTYSCISFTLFQTSPNGLPSATNIDCRPAWSAYTVYRELVTSSTSSALETSSTSAEPSSTSSDPSRTTSTILITLTTSAELSPESQSSGSKAWIAGAAVGAVAGIALLLGSIWFLLRRRKQAHTPTPTETTLVQPTPSYSSPESQYTDAGMAESHSRADIPATTILITELPDSRF</sequence>
<evidence type="ECO:0000256" key="2">
    <source>
        <dbReference type="ARBA" id="ARBA00022692"/>
    </source>
</evidence>
<feature type="compositionally biased region" description="Polar residues" evidence="5">
    <location>
        <begin position="207"/>
        <end position="230"/>
    </location>
</feature>
<dbReference type="GO" id="GO:0071944">
    <property type="term" value="C:cell periphery"/>
    <property type="evidence" value="ECO:0007669"/>
    <property type="project" value="UniProtKB-ARBA"/>
</dbReference>
<dbReference type="OrthoDB" id="3557178at2759"/>
<dbReference type="AlphaFoldDB" id="A0A9P8W7M9"/>
<organism evidence="8 9">
    <name type="scientific">Thelonectria olida</name>
    <dbReference type="NCBI Taxonomy" id="1576542"/>
    <lineage>
        <taxon>Eukaryota</taxon>
        <taxon>Fungi</taxon>
        <taxon>Dikarya</taxon>
        <taxon>Ascomycota</taxon>
        <taxon>Pezizomycotina</taxon>
        <taxon>Sordariomycetes</taxon>
        <taxon>Hypocreomycetidae</taxon>
        <taxon>Hypocreales</taxon>
        <taxon>Nectriaceae</taxon>
        <taxon>Thelonectria</taxon>
    </lineage>
</organism>
<feature type="transmembrane region" description="Helical" evidence="6">
    <location>
        <begin position="175"/>
        <end position="199"/>
    </location>
</feature>
<dbReference type="EMBL" id="JAGPYM010000007">
    <property type="protein sequence ID" value="KAH6892520.1"/>
    <property type="molecule type" value="Genomic_DNA"/>
</dbReference>
<dbReference type="PANTHER" id="PTHR15549">
    <property type="entry name" value="PAIRED IMMUNOGLOBULIN-LIKE TYPE 2 RECEPTOR"/>
    <property type="match status" value="1"/>
</dbReference>
<feature type="chain" id="PRO_5040243155" evidence="7">
    <location>
        <begin position="23"/>
        <end position="258"/>
    </location>
</feature>
<feature type="region of interest" description="Disordered" evidence="5">
    <location>
        <begin position="207"/>
        <end position="239"/>
    </location>
</feature>
<name>A0A9P8W7M9_9HYPO</name>
<reference evidence="8 9" key="1">
    <citation type="journal article" date="2021" name="Nat. Commun.">
        <title>Genetic determinants of endophytism in the Arabidopsis root mycobiome.</title>
        <authorList>
            <person name="Mesny F."/>
            <person name="Miyauchi S."/>
            <person name="Thiergart T."/>
            <person name="Pickel B."/>
            <person name="Atanasova L."/>
            <person name="Karlsson M."/>
            <person name="Huettel B."/>
            <person name="Barry K.W."/>
            <person name="Haridas S."/>
            <person name="Chen C."/>
            <person name="Bauer D."/>
            <person name="Andreopoulos W."/>
            <person name="Pangilinan J."/>
            <person name="LaButti K."/>
            <person name="Riley R."/>
            <person name="Lipzen A."/>
            <person name="Clum A."/>
            <person name="Drula E."/>
            <person name="Henrissat B."/>
            <person name="Kohler A."/>
            <person name="Grigoriev I.V."/>
            <person name="Martin F.M."/>
            <person name="Hacquard S."/>
        </authorList>
    </citation>
    <scope>NUCLEOTIDE SEQUENCE [LARGE SCALE GENOMIC DNA]</scope>
    <source>
        <strain evidence="8 9">MPI-CAGE-CH-0241</strain>
    </source>
</reference>
<gene>
    <name evidence="8" type="ORF">B0T10DRAFT_458229</name>
</gene>
<comment type="subcellular location">
    <subcellularLocation>
        <location evidence="1">Membrane</location>
        <topology evidence="1">Single-pass membrane protein</topology>
    </subcellularLocation>
</comment>
<dbReference type="PANTHER" id="PTHR15549:SF26">
    <property type="entry name" value="AXIAL BUDDING PATTERN PROTEIN 2-RELATED"/>
    <property type="match status" value="1"/>
</dbReference>
<evidence type="ECO:0000256" key="1">
    <source>
        <dbReference type="ARBA" id="ARBA00004167"/>
    </source>
</evidence>
<proteinExistence type="predicted"/>
<dbReference type="Proteomes" id="UP000777438">
    <property type="component" value="Unassembled WGS sequence"/>
</dbReference>
<keyword evidence="2 6" id="KW-0812">Transmembrane</keyword>
<dbReference type="InterPro" id="IPR051694">
    <property type="entry name" value="Immunoregulatory_rcpt-like"/>
</dbReference>
<accession>A0A9P8W7M9</accession>
<evidence type="ECO:0000256" key="7">
    <source>
        <dbReference type="SAM" id="SignalP"/>
    </source>
</evidence>
<comment type="caution">
    <text evidence="8">The sequence shown here is derived from an EMBL/GenBank/DDBJ whole genome shotgun (WGS) entry which is preliminary data.</text>
</comment>
<evidence type="ECO:0000256" key="6">
    <source>
        <dbReference type="SAM" id="Phobius"/>
    </source>
</evidence>
<keyword evidence="3 6" id="KW-1133">Transmembrane helix</keyword>
<feature type="signal peptide" evidence="7">
    <location>
        <begin position="1"/>
        <end position="22"/>
    </location>
</feature>
<evidence type="ECO:0000256" key="5">
    <source>
        <dbReference type="SAM" id="MobiDB-lite"/>
    </source>
</evidence>
<evidence type="ECO:0000313" key="8">
    <source>
        <dbReference type="EMBL" id="KAH6892520.1"/>
    </source>
</evidence>
<keyword evidence="4 6" id="KW-0472">Membrane</keyword>
<protein>
    <submittedName>
        <fullName evidence="8">Uncharacterized protein</fullName>
    </submittedName>
</protein>